<dbReference type="PANTHER" id="PTHR43642:SF1">
    <property type="entry name" value="HYBRID SIGNAL TRANSDUCTION HISTIDINE KINASE G"/>
    <property type="match status" value="1"/>
</dbReference>
<dbReference type="Pfam" id="PF20710">
    <property type="entry name" value="DUF6824"/>
    <property type="match status" value="1"/>
</dbReference>
<dbReference type="InterPro" id="IPR049227">
    <property type="entry name" value="DUF6824"/>
</dbReference>
<proteinExistence type="predicted"/>
<protein>
    <recommendedName>
        <fullName evidence="5">Orc1-like AAA ATPase domain-containing protein</fullName>
    </recommendedName>
</protein>
<dbReference type="SUPFAM" id="SSF48452">
    <property type="entry name" value="TPR-like"/>
    <property type="match status" value="1"/>
</dbReference>
<evidence type="ECO:0000313" key="3">
    <source>
        <dbReference type="EMBL" id="CAB9520268.1"/>
    </source>
</evidence>
<evidence type="ECO:0008006" key="5">
    <source>
        <dbReference type="Google" id="ProtNLM"/>
    </source>
</evidence>
<evidence type="ECO:0000259" key="2">
    <source>
        <dbReference type="Pfam" id="PF20710"/>
    </source>
</evidence>
<feature type="domain" description="Orc1-like AAA ATPase" evidence="1">
    <location>
        <begin position="128"/>
        <end position="316"/>
    </location>
</feature>
<dbReference type="InterPro" id="IPR027417">
    <property type="entry name" value="P-loop_NTPase"/>
</dbReference>
<dbReference type="Gene3D" id="3.40.50.300">
    <property type="entry name" value="P-loop containing nucleotide triphosphate hydrolases"/>
    <property type="match status" value="1"/>
</dbReference>
<evidence type="ECO:0000259" key="1">
    <source>
        <dbReference type="Pfam" id="PF13191"/>
    </source>
</evidence>
<keyword evidence="4" id="KW-1185">Reference proteome</keyword>
<dbReference type="SUPFAM" id="SSF52540">
    <property type="entry name" value="P-loop containing nucleoside triphosphate hydrolases"/>
    <property type="match status" value="1"/>
</dbReference>
<dbReference type="AlphaFoldDB" id="A0A9N8HM61"/>
<evidence type="ECO:0000313" key="4">
    <source>
        <dbReference type="Proteomes" id="UP001153069"/>
    </source>
</evidence>
<name>A0A9N8HM61_9STRA</name>
<dbReference type="Pfam" id="PF13191">
    <property type="entry name" value="AAA_16"/>
    <property type="match status" value="1"/>
</dbReference>
<dbReference type="OrthoDB" id="60033at2759"/>
<organism evidence="3 4">
    <name type="scientific">Seminavis robusta</name>
    <dbReference type="NCBI Taxonomy" id="568900"/>
    <lineage>
        <taxon>Eukaryota</taxon>
        <taxon>Sar</taxon>
        <taxon>Stramenopiles</taxon>
        <taxon>Ochrophyta</taxon>
        <taxon>Bacillariophyta</taxon>
        <taxon>Bacillariophyceae</taxon>
        <taxon>Bacillariophycidae</taxon>
        <taxon>Naviculales</taxon>
        <taxon>Naviculaceae</taxon>
        <taxon>Seminavis</taxon>
    </lineage>
</organism>
<dbReference type="InterPro" id="IPR041664">
    <property type="entry name" value="AAA_16"/>
</dbReference>
<sequence>MELDWPHRKISDPHETNDVNLQDDEAEESLWMGNQRILQLIQTRKEDYQNKPRMEKPLVAVEILKTWRNQNPPGRFLVQEADSNPPLWRDVGDKKARAFISKELKRRKEEEGDTVRPSKLDWKVVANKLYEREEHEGKLRMALERSSSTSAANPELILISGPSGSGKTELVRSLKPLVVDQGGYYLFVKFDQFQQQHQTTKTLSPLFGAIQQFATILQSKGPAAVEQVNKTVQATVGAEVQLLVEAMPFLGKLFHLSATPSSSSLVPEQSNQRFVVAFRRFVRAILSPAHPIALILDDLQWIDSESLQLLHSLASPRFGNRQSLLLVATVRGNEVHVQDQLSVHLRELEEEGTSIVNIEVDNLSVDTLTQMIEDAGILPAEQSSTLAEIVHSQTCGNAFFSTQYLQTMQEEGLLLKRENSNAEWEIYEDIMELSSRSSNSNSEGPDNPQMVRLLAKKMKALPHDVQEVLMVAACIGGEVRESLLFHASSVASSSVLLALCVAEEHGLIIYNFDEGVGRFRHDSFQSAAFSLIPSDQNGRFQLQIGRTLRAQLPEEEFEESILLIASLLIQGSDHILDSVDEREKLARLCLMAARKAAKGSAFLSALQYIEHGMTLLERRNWRDQYELSLRLYSTGCELAYCNGDHDMVDRLSKEVIENARCLDDKLHVYTSRIISLDSRWQLREATILCLETLDQYGQRFPRPHKATKLGIYWDFYKTRRMLRGKTTHDILSLPPMTDPKALAAMSIIQLFYPIVLLTDFNMSPFTAFRLVRLTLQYGLSSMGSVGFAFYGSVLVRLGNVEEGCLYGRLALRIMEEFPVREFEARTIIAVWGNIMTEIEPLRSCLGAYLTAHHSAFATGDFNSAMVALFCQFMLRFFTGDALSSIVENIKYAKALAHDYNHRQINMMIDPILQACYNLMGQSDDPLAFPGDAMEEHERTSKVSFTETEYDLTNFLALCLKIYIAIYMNKFDHARTLVVSKFRKLRHDVKVPYIHNIYIFFEGLIEANFAKRSLVHRWGANRRLRCLEKAALRCPENHTNKLFLIKAELAVAAGRYEKSTLFFDKAIHYAKLQGYLNEQALACEMAARMYLQAGRTSESSEYFGKAILAYQEWGAEAKVRQLLAETMAAVK</sequence>
<dbReference type="PANTHER" id="PTHR43642">
    <property type="entry name" value="HYBRID SIGNAL TRANSDUCTION HISTIDINE KINASE G"/>
    <property type="match status" value="1"/>
</dbReference>
<feature type="domain" description="DUF6824" evidence="2">
    <location>
        <begin position="31"/>
        <end position="105"/>
    </location>
</feature>
<dbReference type="Proteomes" id="UP001153069">
    <property type="component" value="Unassembled WGS sequence"/>
</dbReference>
<dbReference type="InterPro" id="IPR011990">
    <property type="entry name" value="TPR-like_helical_dom_sf"/>
</dbReference>
<gene>
    <name evidence="3" type="ORF">SEMRO_1087_G239880.1</name>
</gene>
<accession>A0A9N8HM61</accession>
<dbReference type="EMBL" id="CAICTM010001085">
    <property type="protein sequence ID" value="CAB9520268.1"/>
    <property type="molecule type" value="Genomic_DNA"/>
</dbReference>
<comment type="caution">
    <text evidence="3">The sequence shown here is derived from an EMBL/GenBank/DDBJ whole genome shotgun (WGS) entry which is preliminary data.</text>
</comment>
<dbReference type="InterPro" id="IPR053159">
    <property type="entry name" value="Hybrid_Histidine_Kinase"/>
</dbReference>
<reference evidence="3" key="1">
    <citation type="submission" date="2020-06" db="EMBL/GenBank/DDBJ databases">
        <authorList>
            <consortium name="Plant Systems Biology data submission"/>
        </authorList>
    </citation>
    <scope>NUCLEOTIDE SEQUENCE</scope>
    <source>
        <strain evidence="3">D6</strain>
    </source>
</reference>